<sequence length="225" mass="27258">MTLKSIINFAIFPEHIKKKLRIVNLISCGYHNCSFKGYYNRQKVQIRIATNNFVNWENEHNFIKNNSNFLYYYKGNFIKKWIEGKVLDSENLNTHLDNLFLTILEFHRKKNDIVAKFDWQIDVIKDEKYINLVKKYQFDSLVISHNDLQFKNIIVSEKNVFLIDFEWIRLNNPYFDYACLHTNLGILPEEIIKFFNLEVEKFNDFVYLVTVFTNFWNKKFYNKSN</sequence>
<evidence type="ECO:0000313" key="1">
    <source>
        <dbReference type="EMBL" id="AJC50049.1"/>
    </source>
</evidence>
<dbReference type="EMBL" id="CP007585">
    <property type="protein sequence ID" value="AJC50049.1"/>
    <property type="molecule type" value="Genomic_DNA"/>
</dbReference>
<dbReference type="AlphaFoldDB" id="A0A0A8E7W3"/>
<accession>A0A0A8E7W3</accession>
<proteinExistence type="predicted"/>
<gene>
    <name evidence="1" type="ORF">MYF_02790</name>
</gene>
<name>A0A0A8E7W3_MESFC</name>
<dbReference type="STRING" id="743971.MYF_02790"/>
<organism evidence="1 2">
    <name type="scientific">Mesomycoplasma flocculare ATCC 27399</name>
    <dbReference type="NCBI Taxonomy" id="743971"/>
    <lineage>
        <taxon>Bacteria</taxon>
        <taxon>Bacillati</taxon>
        <taxon>Mycoplasmatota</taxon>
        <taxon>Mycoplasmoidales</taxon>
        <taxon>Metamycoplasmataceae</taxon>
        <taxon>Mesomycoplasma</taxon>
    </lineage>
</organism>
<dbReference type="Gene3D" id="3.90.1200.10">
    <property type="match status" value="1"/>
</dbReference>
<dbReference type="OrthoDB" id="396476at2"/>
<evidence type="ECO:0000313" key="2">
    <source>
        <dbReference type="Proteomes" id="UP000031129"/>
    </source>
</evidence>
<dbReference type="KEGG" id="mfq:MYF_02790"/>
<protein>
    <recommendedName>
        <fullName evidence="3">Choline kinase</fullName>
    </recommendedName>
</protein>
<keyword evidence="2" id="KW-1185">Reference proteome</keyword>
<dbReference type="RefSeq" id="WP_002557710.1">
    <property type="nucleotide sequence ID" value="NZ_CP007585.1"/>
</dbReference>
<dbReference type="HOGENOM" id="CLU_089619_0_0_14"/>
<dbReference type="Proteomes" id="UP000031129">
    <property type="component" value="Chromosome"/>
</dbReference>
<dbReference type="InterPro" id="IPR011009">
    <property type="entry name" value="Kinase-like_dom_sf"/>
</dbReference>
<reference evidence="1 2" key="1">
    <citation type="journal article" date="2015" name="Genome Announc.">
        <title>Complete Genome Sequence of Mycoplasma flocculare Strain Ms42T (ATCC 27399T).</title>
        <authorList>
            <person name="Calcutt M.J."/>
            <person name="Foecking M.F."/>
            <person name="Heidari M.B."/>
            <person name="McIntosh M.A."/>
        </authorList>
    </citation>
    <scope>NUCLEOTIDE SEQUENCE [LARGE SCALE GENOMIC DNA]</scope>
    <source>
        <strain evidence="2">ATCC 27399</strain>
    </source>
</reference>
<evidence type="ECO:0008006" key="3">
    <source>
        <dbReference type="Google" id="ProtNLM"/>
    </source>
</evidence>
<dbReference type="SUPFAM" id="SSF56112">
    <property type="entry name" value="Protein kinase-like (PK-like)"/>
    <property type="match status" value="1"/>
</dbReference>